<dbReference type="GO" id="GO:0051301">
    <property type="term" value="P:cell division"/>
    <property type="evidence" value="ECO:0007669"/>
    <property type="project" value="UniProtKB-KW"/>
</dbReference>
<keyword evidence="2 4" id="KW-0195">Cyclin</keyword>
<dbReference type="CDD" id="cd20568">
    <property type="entry name" value="CYCLIN_CLBs_yeast_rpt1"/>
    <property type="match status" value="1"/>
</dbReference>
<comment type="caution">
    <text evidence="9">The sequence shown here is derived from an EMBL/GenBank/DDBJ whole genome shotgun (WGS) entry which is preliminary data.</text>
</comment>
<protein>
    <recommendedName>
        <fullName evidence="5">Peptide hydrolase</fullName>
        <ecNumber evidence="5">3.4.-.-</ecNumber>
    </recommendedName>
</protein>
<dbReference type="SMART" id="SM00385">
    <property type="entry name" value="CYCLIN"/>
    <property type="match status" value="2"/>
</dbReference>
<keyword evidence="1" id="KW-0132">Cell division</keyword>
<dbReference type="EMBL" id="LWDF02000053">
    <property type="protein sequence ID" value="KAE8258909.1"/>
    <property type="molecule type" value="Genomic_DNA"/>
</dbReference>
<dbReference type="GO" id="GO:0046872">
    <property type="term" value="F:metal ion binding"/>
    <property type="evidence" value="ECO:0007669"/>
    <property type="project" value="UniProtKB-KW"/>
</dbReference>
<feature type="compositionally biased region" description="Basic and acidic residues" evidence="6">
    <location>
        <begin position="821"/>
        <end position="832"/>
    </location>
</feature>
<feature type="domain" description="Cyclin-like" evidence="7">
    <location>
        <begin position="1012"/>
        <end position="1093"/>
    </location>
</feature>
<feature type="compositionally biased region" description="Basic and acidic residues" evidence="6">
    <location>
        <begin position="731"/>
        <end position="746"/>
    </location>
</feature>
<evidence type="ECO:0000256" key="6">
    <source>
        <dbReference type="SAM" id="MobiDB-lite"/>
    </source>
</evidence>
<keyword evidence="5" id="KW-0732">Signal</keyword>
<evidence type="ECO:0000256" key="2">
    <source>
        <dbReference type="ARBA" id="ARBA00023127"/>
    </source>
</evidence>
<dbReference type="InterPro" id="IPR036915">
    <property type="entry name" value="Cyclin-like_sf"/>
</dbReference>
<evidence type="ECO:0000313" key="9">
    <source>
        <dbReference type="EMBL" id="KAE8258909.1"/>
    </source>
</evidence>
<keyword evidence="5" id="KW-0645">Protease</keyword>
<feature type="domain" description="Cyclin-like" evidence="7">
    <location>
        <begin position="915"/>
        <end position="999"/>
    </location>
</feature>
<dbReference type="SUPFAM" id="SSF47954">
    <property type="entry name" value="Cyclin-like"/>
    <property type="match status" value="2"/>
</dbReference>
<comment type="similarity">
    <text evidence="4">Belongs to the cyclin family.</text>
</comment>
<feature type="compositionally biased region" description="Low complexity" evidence="6">
    <location>
        <begin position="748"/>
        <end position="788"/>
    </location>
</feature>
<dbReference type="Proteomes" id="UP000077521">
    <property type="component" value="Unassembled WGS sequence"/>
</dbReference>
<dbReference type="Gene3D" id="1.10.472.10">
    <property type="entry name" value="Cyclin-like"/>
    <property type="match status" value="2"/>
</dbReference>
<evidence type="ECO:0000256" key="3">
    <source>
        <dbReference type="ARBA" id="ARBA00023306"/>
    </source>
</evidence>
<dbReference type="InterPro" id="IPR013763">
    <property type="entry name" value="Cyclin-like_dom"/>
</dbReference>
<feature type="compositionally biased region" description="Low complexity" evidence="6">
    <location>
        <begin position="707"/>
        <end position="728"/>
    </location>
</feature>
<feature type="chain" id="PRO_5035981481" description="Peptide hydrolase" evidence="5">
    <location>
        <begin position="23"/>
        <end position="1178"/>
    </location>
</feature>
<evidence type="ECO:0000259" key="8">
    <source>
        <dbReference type="SMART" id="SM01332"/>
    </source>
</evidence>
<comment type="similarity">
    <text evidence="5">Belongs to the peptidase M28 family.</text>
</comment>
<feature type="region of interest" description="Disordered" evidence="6">
    <location>
        <begin position="654"/>
        <end position="863"/>
    </location>
</feature>
<keyword evidence="3" id="KW-0131">Cell cycle</keyword>
<dbReference type="InterPro" id="IPR039361">
    <property type="entry name" value="Cyclin"/>
</dbReference>
<keyword evidence="10" id="KW-1185">Reference proteome</keyword>
<dbReference type="PROSITE" id="PS00292">
    <property type="entry name" value="CYCLINS"/>
    <property type="match status" value="1"/>
</dbReference>
<dbReference type="EC" id="3.4.-.-" evidence="5"/>
<evidence type="ECO:0000259" key="7">
    <source>
        <dbReference type="SMART" id="SM00385"/>
    </source>
</evidence>
<sequence length="1178" mass="129170">MRVYSSTLAASLLLAFVTGSSAAPAPASSSASWSLVIANTDVGNKNTANAGFKQYLPPAQLTKIVSQKLARSASCKAADLLYAGQYAVSPPLAHKLKAASEVVLWWSATDSASSQCPLSLERAASSTKEDHLRIDSILPSLDPSSKTHMHLVFVAQEALDLSLLDERSNASWASPMLLQHVAVQTDDEASARTSKREVEGWTWEQQMRALIGESSLKQDNMISDIPIRQSGEDIQTVFSAPQASEKIARVTDIHTLHEHVRLLHLDAYWALVQMDDAALLSHELFLPTDSRISLIPSPDSVSIAAPIPAGNSSEPKYPQPVFSSLISNILSSSQISTKRLEKDARVLTAEDVNPGWVTRHSATEGGKKAAEWVLEQMSSSLAYVDGAECHLHEYDVLFSPNVVCTIRRDPDAAAAKRLRERKEEDEPEGLVLISAHYDSRGTFGYIEAPGGDDDGSGTTLLLGIARVIGEYRLRFGRDVHLVAHSGEEQGLIGSKNYARLLREKKEPVRLALQADMVAYHQPGEPAQLAFPNRLATDSATKYVQSLAQLYTPELVTGYCTACCSDHQSYWEEGFAATWLFERNGAIADPAYHQSYDLTNRTGYDFEQLRGATQSNYSSLYGSAVESPSNPSLVNSYPHLPNMAPTTAASRASARTRVAPNAKEENGAATRLTTRSRSGSNATATTSAKQVVAAAGAAGAARRRTALGDRTNANRTNAAGTAAEGSKAALLNKDDAGKEKAAVKETTARSTSTHGRTISSSSTTSVAARRLATTSRSTTTSTTNAATSSKIAGSSTNVVAGKVRSHSRANKDDPLAELQDAQAREAKRLKMDPKSAAATSSKSQEASAKEQVEELPKDHGWENLDEEDANDPLMVAEYHDEIFDYLKVLELKTMPTPDYMDMQRDINWNLRGVLADWMIDIHSKFRLLPETLYLSFNLLDRFLSKRTIYMSKLQLVGITAMFIASKFEECLCPAISNFIYVTDSGYTEEEILRAERYMLRVLEYDLSYPNPIHFLRRISKADGYDTQTRTVAKFFMEISGVDHRLLHAQPSLIAASAFWAARLVLERGPWTPTFIHYSSYSVSELLGTAEIMLDYVCRPIEHAQFHKKYASKRFMRASSYVRDYMVRNFQHAIVPAEDLDTQDWEVLRIDLFAREDIPRPGTGTDSEGGTPSSGSAESS</sequence>
<dbReference type="InterPro" id="IPR004367">
    <property type="entry name" value="Cyclin_C-dom"/>
</dbReference>
<gene>
    <name evidence="9" type="ORF">A4X13_0g1369</name>
</gene>
<dbReference type="GO" id="GO:0006508">
    <property type="term" value="P:proteolysis"/>
    <property type="evidence" value="ECO:0007669"/>
    <property type="project" value="UniProtKB-KW"/>
</dbReference>
<accession>A0A177TUR4</accession>
<reference evidence="9" key="1">
    <citation type="submission" date="2016-04" db="EMBL/GenBank/DDBJ databases">
        <authorList>
            <person name="Nguyen H.D."/>
            <person name="Samba Siva P."/>
            <person name="Cullis J."/>
            <person name="Levesque C.A."/>
            <person name="Hambleton S."/>
        </authorList>
    </citation>
    <scope>NUCLEOTIDE SEQUENCE</scope>
    <source>
        <strain evidence="9">DAOMC 236416</strain>
    </source>
</reference>
<proteinExistence type="inferred from homology"/>
<dbReference type="InterPro" id="IPR048258">
    <property type="entry name" value="Cyclins_cyclin-box"/>
</dbReference>
<feature type="signal peptide" evidence="5">
    <location>
        <begin position="1"/>
        <end position="22"/>
    </location>
</feature>
<dbReference type="SMART" id="SM01332">
    <property type="entry name" value="Cyclin_C"/>
    <property type="match status" value="1"/>
</dbReference>
<dbReference type="Pfam" id="PF02984">
    <property type="entry name" value="Cyclin_C"/>
    <property type="match status" value="1"/>
</dbReference>
<feature type="compositionally biased region" description="Polar residues" evidence="6">
    <location>
        <begin position="1162"/>
        <end position="1178"/>
    </location>
</feature>
<name>A0A177TUR4_9BASI</name>
<evidence type="ECO:0000313" key="10">
    <source>
        <dbReference type="Proteomes" id="UP000077521"/>
    </source>
</evidence>
<feature type="compositionally biased region" description="Polar residues" evidence="6">
    <location>
        <begin position="836"/>
        <end position="845"/>
    </location>
</feature>
<dbReference type="SUPFAM" id="SSF53187">
    <property type="entry name" value="Zn-dependent exopeptidases"/>
    <property type="match status" value="1"/>
</dbReference>
<evidence type="ECO:0000256" key="4">
    <source>
        <dbReference type="RuleBase" id="RU000383"/>
    </source>
</evidence>
<feature type="compositionally biased region" description="Polar residues" evidence="6">
    <location>
        <begin position="670"/>
        <end position="688"/>
    </location>
</feature>
<dbReference type="Pfam" id="PF04389">
    <property type="entry name" value="Peptidase_M28"/>
    <property type="match status" value="1"/>
</dbReference>
<dbReference type="Gene3D" id="3.40.630.10">
    <property type="entry name" value="Zn peptidases"/>
    <property type="match status" value="1"/>
</dbReference>
<dbReference type="AlphaFoldDB" id="A0A177TUR4"/>
<dbReference type="CDD" id="cd20512">
    <property type="entry name" value="CYCLIN_CLBs_yeast_rpt2"/>
    <property type="match status" value="1"/>
</dbReference>
<dbReference type="InterPro" id="IPR007484">
    <property type="entry name" value="Peptidase_M28"/>
</dbReference>
<organism evidence="9 10">
    <name type="scientific">Tilletia indica</name>
    <dbReference type="NCBI Taxonomy" id="43049"/>
    <lineage>
        <taxon>Eukaryota</taxon>
        <taxon>Fungi</taxon>
        <taxon>Dikarya</taxon>
        <taxon>Basidiomycota</taxon>
        <taxon>Ustilaginomycotina</taxon>
        <taxon>Exobasidiomycetes</taxon>
        <taxon>Tilletiales</taxon>
        <taxon>Tilletiaceae</taxon>
        <taxon>Tilletia</taxon>
    </lineage>
</organism>
<dbReference type="Pfam" id="PF00134">
    <property type="entry name" value="Cyclin_N"/>
    <property type="match status" value="1"/>
</dbReference>
<feature type="compositionally biased region" description="Basic and acidic residues" evidence="6">
    <location>
        <begin position="846"/>
        <end position="861"/>
    </location>
</feature>
<keyword evidence="5" id="KW-0479">Metal-binding</keyword>
<feature type="region of interest" description="Disordered" evidence="6">
    <location>
        <begin position="1155"/>
        <end position="1178"/>
    </location>
</feature>
<evidence type="ECO:0000256" key="5">
    <source>
        <dbReference type="RuleBase" id="RU361240"/>
    </source>
</evidence>
<dbReference type="FunFam" id="1.10.472.10:FF:000001">
    <property type="entry name" value="G2/mitotic-specific cyclin"/>
    <property type="match status" value="1"/>
</dbReference>
<dbReference type="InterPro" id="IPR006671">
    <property type="entry name" value="Cyclin_N"/>
</dbReference>
<dbReference type="GO" id="GO:0008233">
    <property type="term" value="F:peptidase activity"/>
    <property type="evidence" value="ECO:0007669"/>
    <property type="project" value="UniProtKB-KW"/>
</dbReference>
<reference evidence="9" key="2">
    <citation type="journal article" date="2019" name="IMA Fungus">
        <title>Genome sequencing and comparison of five Tilletia species to identify candidate genes for the detection of regulated species infecting wheat.</title>
        <authorList>
            <person name="Nguyen H.D.T."/>
            <person name="Sultana T."/>
            <person name="Kesanakurti P."/>
            <person name="Hambleton S."/>
        </authorList>
    </citation>
    <scope>NUCLEOTIDE SEQUENCE</scope>
    <source>
        <strain evidence="9">DAOMC 236416</strain>
    </source>
</reference>
<dbReference type="PANTHER" id="PTHR10177">
    <property type="entry name" value="CYCLINS"/>
    <property type="match status" value="1"/>
</dbReference>
<keyword evidence="5" id="KW-0862">Zinc</keyword>
<keyword evidence="5" id="KW-0378">Hydrolase</keyword>
<evidence type="ECO:0000256" key="1">
    <source>
        <dbReference type="ARBA" id="ARBA00022618"/>
    </source>
</evidence>
<feature type="domain" description="Cyclin C-terminal" evidence="8">
    <location>
        <begin position="1008"/>
        <end position="1122"/>
    </location>
</feature>